<accession>A0A8J3AWT7</accession>
<gene>
    <name evidence="1" type="ORF">GCM10007380_40950</name>
</gene>
<organism evidence="1 2">
    <name type="scientific">Gottfriedia solisilvae</name>
    <dbReference type="NCBI Taxonomy" id="1516104"/>
    <lineage>
        <taxon>Bacteria</taxon>
        <taxon>Bacillati</taxon>
        <taxon>Bacillota</taxon>
        <taxon>Bacilli</taxon>
        <taxon>Bacillales</taxon>
        <taxon>Bacillaceae</taxon>
        <taxon>Gottfriedia</taxon>
    </lineage>
</organism>
<comment type="caution">
    <text evidence="1">The sequence shown here is derived from an EMBL/GenBank/DDBJ whole genome shotgun (WGS) entry which is preliminary data.</text>
</comment>
<proteinExistence type="predicted"/>
<keyword evidence="2" id="KW-1185">Reference proteome</keyword>
<dbReference type="EMBL" id="BMHB01000004">
    <property type="protein sequence ID" value="GGI18041.1"/>
    <property type="molecule type" value="Genomic_DNA"/>
</dbReference>
<reference evidence="2" key="1">
    <citation type="journal article" date="2019" name="Int. J. Syst. Evol. Microbiol.">
        <title>The Global Catalogue of Microorganisms (GCM) 10K type strain sequencing project: providing services to taxonomists for standard genome sequencing and annotation.</title>
        <authorList>
            <consortium name="The Broad Institute Genomics Platform"/>
            <consortium name="The Broad Institute Genome Sequencing Center for Infectious Disease"/>
            <person name="Wu L."/>
            <person name="Ma J."/>
        </authorList>
    </citation>
    <scope>NUCLEOTIDE SEQUENCE [LARGE SCALE GENOMIC DNA]</scope>
    <source>
        <strain evidence="2">CGMCC 1.14993</strain>
    </source>
</reference>
<dbReference type="AlphaFoldDB" id="A0A8J3AWT7"/>
<evidence type="ECO:0000313" key="2">
    <source>
        <dbReference type="Proteomes" id="UP000626244"/>
    </source>
</evidence>
<protein>
    <submittedName>
        <fullName evidence="1">Uncharacterized protein</fullName>
    </submittedName>
</protein>
<dbReference type="RefSeq" id="WP_158093314.1">
    <property type="nucleotide sequence ID" value="NZ_BMHB01000004.1"/>
</dbReference>
<name>A0A8J3AWT7_9BACI</name>
<sequence>MISIDYQDLLNEMNYEFLMKEKDSILDQLAMTSTMDPEFYTLIKKLELIFMIKVSRKI</sequence>
<evidence type="ECO:0000313" key="1">
    <source>
        <dbReference type="EMBL" id="GGI18041.1"/>
    </source>
</evidence>
<dbReference type="Proteomes" id="UP000626244">
    <property type="component" value="Unassembled WGS sequence"/>
</dbReference>